<reference evidence="1 2" key="1">
    <citation type="journal article" date="2010" name="J. Bacteriol.">
        <title>Short-term signatures of evolutionary change in the Salmonella enterica serovar typhimurium 14028 genome.</title>
        <authorList>
            <person name="Jarvik T."/>
            <person name="Smillie C."/>
            <person name="Groisman E.A."/>
            <person name="Ochman H."/>
        </authorList>
    </citation>
    <scope>NUCLEOTIDE SEQUENCE [LARGE SCALE GENOMIC DNA]</scope>
    <source>
        <strain evidence="2">14028s / SGSC 2262</strain>
    </source>
</reference>
<evidence type="ECO:0000313" key="2">
    <source>
        <dbReference type="Proteomes" id="UP000002695"/>
    </source>
</evidence>
<dbReference type="HOGENOM" id="CLU_3084541_0_0_6"/>
<gene>
    <name evidence="1" type="ordered locus">STM14_1137</name>
</gene>
<evidence type="ECO:0000313" key="1">
    <source>
        <dbReference type="EMBL" id="ACY87631.1"/>
    </source>
</evidence>
<dbReference type="AlphaFoldDB" id="A0A0F6AZF7"/>
<dbReference type="EMBL" id="CP001363">
    <property type="protein sequence ID" value="ACY87631.1"/>
    <property type="molecule type" value="Genomic_DNA"/>
</dbReference>
<proteinExistence type="predicted"/>
<protein>
    <submittedName>
        <fullName evidence="1">Uncharacterized protein</fullName>
    </submittedName>
</protein>
<accession>A0A0F6AZF7</accession>
<dbReference type="KEGG" id="seo:STM14_1137"/>
<keyword evidence="2" id="KW-1185">Reference proteome</keyword>
<sequence>MQEARLYNNIPLKRHLVSKGCSYPLTFQFSVVGKIQDYAELERLFLRLNELI</sequence>
<organism evidence="1 2">
    <name type="scientific">Salmonella typhimurium (strain 14028s / SGSC 2262)</name>
    <dbReference type="NCBI Taxonomy" id="588858"/>
    <lineage>
        <taxon>Bacteria</taxon>
        <taxon>Pseudomonadati</taxon>
        <taxon>Pseudomonadota</taxon>
        <taxon>Gammaproteobacteria</taxon>
        <taxon>Enterobacterales</taxon>
        <taxon>Enterobacteriaceae</taxon>
        <taxon>Salmonella</taxon>
    </lineage>
</organism>
<name>A0A0F6AZF7_SALT1</name>
<dbReference type="PATRIC" id="fig|588858.6.peg.1137"/>
<dbReference type="Proteomes" id="UP000002695">
    <property type="component" value="Chromosome"/>
</dbReference>